<comment type="caution">
    <text evidence="1">The sequence shown here is derived from an EMBL/GenBank/DDBJ whole genome shotgun (WGS) entry which is preliminary data.</text>
</comment>
<name>A0A2N0P688_9GLOM</name>
<dbReference type="EMBL" id="LLXJ01001399">
    <property type="protein sequence ID" value="PKC02361.1"/>
    <property type="molecule type" value="Genomic_DNA"/>
</dbReference>
<reference evidence="1 2" key="2">
    <citation type="submission" date="2017-09" db="EMBL/GenBank/DDBJ databases">
        <title>Extensive intraspecific genome diversity in a model arbuscular mycorrhizal fungus.</title>
        <authorList>
            <person name="Chen E.C."/>
            <person name="Morin E."/>
            <person name="Beaudet D."/>
            <person name="Noel J."/>
            <person name="Ndikumana S."/>
            <person name="Charron P."/>
            <person name="St-Onge C."/>
            <person name="Giorgi J."/>
            <person name="Grigoriev I.V."/>
            <person name="Roux C."/>
            <person name="Martin F.M."/>
            <person name="Corradi N."/>
        </authorList>
    </citation>
    <scope>NUCLEOTIDE SEQUENCE [LARGE SCALE GENOMIC DNA]</scope>
    <source>
        <strain evidence="1 2">A5</strain>
    </source>
</reference>
<dbReference type="AlphaFoldDB" id="A0A2N0P688"/>
<gene>
    <name evidence="1" type="ORF">RhiirA5_454182</name>
</gene>
<proteinExistence type="predicted"/>
<dbReference type="Proteomes" id="UP000232722">
    <property type="component" value="Unassembled WGS sequence"/>
</dbReference>
<evidence type="ECO:0000313" key="2">
    <source>
        <dbReference type="Proteomes" id="UP000232722"/>
    </source>
</evidence>
<evidence type="ECO:0000313" key="1">
    <source>
        <dbReference type="EMBL" id="PKC02361.1"/>
    </source>
</evidence>
<reference evidence="1 2" key="1">
    <citation type="submission" date="2016-04" db="EMBL/GenBank/DDBJ databases">
        <title>Genome analyses suggest a sexual origin of heterokaryosis in a supposedly ancient asexual fungus.</title>
        <authorList>
            <person name="Ropars J."/>
            <person name="Sedzielewska K."/>
            <person name="Noel J."/>
            <person name="Charron P."/>
            <person name="Farinelli L."/>
            <person name="Marton T."/>
            <person name="Kruger M."/>
            <person name="Pelin A."/>
            <person name="Brachmann A."/>
            <person name="Corradi N."/>
        </authorList>
    </citation>
    <scope>NUCLEOTIDE SEQUENCE [LARGE SCALE GENOMIC DNA]</scope>
    <source>
        <strain evidence="1 2">A5</strain>
    </source>
</reference>
<organism evidence="1 2">
    <name type="scientific">Rhizophagus irregularis</name>
    <dbReference type="NCBI Taxonomy" id="588596"/>
    <lineage>
        <taxon>Eukaryota</taxon>
        <taxon>Fungi</taxon>
        <taxon>Fungi incertae sedis</taxon>
        <taxon>Mucoromycota</taxon>
        <taxon>Glomeromycotina</taxon>
        <taxon>Glomeromycetes</taxon>
        <taxon>Glomerales</taxon>
        <taxon>Glomeraceae</taxon>
        <taxon>Rhizophagus</taxon>
    </lineage>
</organism>
<dbReference type="VEuPathDB" id="FungiDB:FUN_015823"/>
<accession>A0A2N0P688</accession>
<sequence>MYLQQILFFNDPRTLLYRILHKHICFISTIRKIFDDCCDHCPEPSTPEEFSAQVEEDKIFIRDLVFDPIDKENDQDDIIDVNTETCDHLLTALDYATMLPYLGM</sequence>
<protein>
    <submittedName>
        <fullName evidence="1">Uncharacterized protein</fullName>
    </submittedName>
</protein>
<dbReference type="VEuPathDB" id="FungiDB:RhiirA1_440784"/>